<feature type="compositionally biased region" description="Polar residues" evidence="1">
    <location>
        <begin position="311"/>
        <end position="328"/>
    </location>
</feature>
<proteinExistence type="predicted"/>
<feature type="region of interest" description="Disordered" evidence="1">
    <location>
        <begin position="542"/>
        <end position="877"/>
    </location>
</feature>
<feature type="compositionally biased region" description="Basic and acidic residues" evidence="1">
    <location>
        <begin position="218"/>
        <end position="227"/>
    </location>
</feature>
<protein>
    <submittedName>
        <fullName evidence="2">Uncharacterized protein</fullName>
    </submittedName>
</protein>
<feature type="compositionally biased region" description="Low complexity" evidence="1">
    <location>
        <begin position="566"/>
        <end position="587"/>
    </location>
</feature>
<evidence type="ECO:0000313" key="2">
    <source>
        <dbReference type="EMBL" id="WWD22797.1"/>
    </source>
</evidence>
<feature type="compositionally biased region" description="Low complexity" evidence="1">
    <location>
        <begin position="269"/>
        <end position="284"/>
    </location>
</feature>
<dbReference type="OrthoDB" id="2564956at2759"/>
<reference evidence="2" key="1">
    <citation type="submission" date="2017-08" db="EMBL/GenBank/DDBJ databases">
        <authorList>
            <person name="Cuomo C."/>
            <person name="Billmyre B."/>
            <person name="Heitman J."/>
        </authorList>
    </citation>
    <scope>NUCLEOTIDE SEQUENCE</scope>
    <source>
        <strain evidence="2">CBS 12478</strain>
    </source>
</reference>
<dbReference type="EMBL" id="CP144064">
    <property type="protein sequence ID" value="WWD22797.1"/>
    <property type="molecule type" value="Genomic_DNA"/>
</dbReference>
<keyword evidence="3" id="KW-1185">Reference proteome</keyword>
<reference evidence="2" key="2">
    <citation type="submission" date="2024-01" db="EMBL/GenBank/DDBJ databases">
        <title>Comparative genomics of Cryptococcus and Kwoniella reveals pathogenesis evolution and contrasting modes of karyotype evolution via chromosome fusion or intercentromeric recombination.</title>
        <authorList>
            <person name="Coelho M.A."/>
            <person name="David-Palma M."/>
            <person name="Shea T."/>
            <person name="Bowers K."/>
            <person name="McGinley-Smith S."/>
            <person name="Mohammad A.W."/>
            <person name="Gnirke A."/>
            <person name="Yurkov A.M."/>
            <person name="Nowrousian M."/>
            <person name="Sun S."/>
            <person name="Cuomo C.A."/>
            <person name="Heitman J."/>
        </authorList>
    </citation>
    <scope>NUCLEOTIDE SEQUENCE</scope>
    <source>
        <strain evidence="2">CBS 12478</strain>
    </source>
</reference>
<dbReference type="GeneID" id="43587875"/>
<name>A0A5M6C2K3_9TREE</name>
<feature type="compositionally biased region" description="Polar residues" evidence="1">
    <location>
        <begin position="637"/>
        <end position="669"/>
    </location>
</feature>
<feature type="compositionally biased region" description="Polar residues" evidence="1">
    <location>
        <begin position="850"/>
        <end position="863"/>
    </location>
</feature>
<feature type="compositionally biased region" description="Polar residues" evidence="1">
    <location>
        <begin position="594"/>
        <end position="628"/>
    </location>
</feature>
<dbReference type="RefSeq" id="XP_031862161.1">
    <property type="nucleotide sequence ID" value="XM_032003748.1"/>
</dbReference>
<feature type="region of interest" description="Disordered" evidence="1">
    <location>
        <begin position="124"/>
        <end position="146"/>
    </location>
</feature>
<feature type="region of interest" description="Disordered" evidence="1">
    <location>
        <begin position="215"/>
        <end position="328"/>
    </location>
</feature>
<feature type="compositionally biased region" description="Polar residues" evidence="1">
    <location>
        <begin position="714"/>
        <end position="730"/>
    </location>
</feature>
<dbReference type="Proteomes" id="UP000322225">
    <property type="component" value="Chromosome 14"/>
</dbReference>
<accession>A0A5M6C2K3</accession>
<sequence>MTASTTFERARVSLAMFGLDGLPTNEHLSNLPPLPETPKHARRIDDIPEGIVSAYVSRTASSNPSTLEAPLEAASKMLNDKHENGLSLDIRPGSIVRSKSFHSTPIQPSYPVLSTRQSAFNPPITKTPSREKNHIGPALQSKPTSRPTTIALDAPVQSAPPPPRLSASFNIPSTADDASLLLDYSLAGGAPSSAGDDSLELNIRDLRPALPVATSLAKVDDQQEDKSSVSLSSSPSHPSASAAPSSSLDATQLPSSVPDLDRLDLPKGTDSLHSSSSSGNSTSTIKPVGPDTSSPFVSRSPPRSHRIGFPSLNSAKSPSSTLTRTFPASSSARSLASVGEEAEHLFNPDVSTLLPVSPQKAAYLLRDDELISRETLAEEPNFHLPLPHASRISPVMPNTIQRHISQSPSKYSPSKIRGFARRTDVVISGDVTLDVIDLMAKVSKPKRESGTEESFVDLLHGENMLDGMDMTMLGPDESMMPVDLRRSPTKASSFGYTRLTQEPVPHRVIVDSQDRPTSATSATISRSKSLSKVAEIIQRVRTDHLAQPSSEYPKSLPRIAARSTDRASAQPPTTTPSRTRTSIAPRTLGHRRISLSTGALPISTSASQKSLRLPTSRSTHGRTLSGDAQSIDAPEPLNSQTAVAIAEGSSTQDVSARQVKSSAVPQSRLQGPRPGYKPRTGSSSAVSSSSARPVTLAGSARPAASLSRGLPRPTMSTARPTQPIGTSRSTKPAMGTARPSGLPEPGVGSSAASAAASGPRPSGMSTSRTFGLDATSATNRQARPSTVTTTKSHSKLSMGPQSSRMVDPKSKTRALSTPASTVVRQSTIPSTRLTRPREFGQATGSAALPNPTTTVPKPSSSRLPIQGAAKTSVPPGGLAALRSRLDQLQAKQQSRVAK</sequence>
<dbReference type="AlphaFoldDB" id="A0A5M6C2K3"/>
<feature type="compositionally biased region" description="Low complexity" evidence="1">
    <location>
        <begin position="682"/>
        <end position="691"/>
    </location>
</feature>
<dbReference type="KEGG" id="ksn:43587875"/>
<feature type="compositionally biased region" description="Low complexity" evidence="1">
    <location>
        <begin position="228"/>
        <end position="247"/>
    </location>
</feature>
<evidence type="ECO:0000313" key="3">
    <source>
        <dbReference type="Proteomes" id="UP000322225"/>
    </source>
</evidence>
<gene>
    <name evidence="2" type="ORF">CI109_107291</name>
</gene>
<feature type="compositionally biased region" description="Polar residues" evidence="1">
    <location>
        <begin position="764"/>
        <end position="791"/>
    </location>
</feature>
<evidence type="ECO:0000256" key="1">
    <source>
        <dbReference type="SAM" id="MobiDB-lite"/>
    </source>
</evidence>
<organism evidence="2 3">
    <name type="scientific">Kwoniella shandongensis</name>
    <dbReference type="NCBI Taxonomy" id="1734106"/>
    <lineage>
        <taxon>Eukaryota</taxon>
        <taxon>Fungi</taxon>
        <taxon>Dikarya</taxon>
        <taxon>Basidiomycota</taxon>
        <taxon>Agaricomycotina</taxon>
        <taxon>Tremellomycetes</taxon>
        <taxon>Tremellales</taxon>
        <taxon>Cryptococcaceae</taxon>
        <taxon>Kwoniella</taxon>
    </lineage>
</organism>
<feature type="compositionally biased region" description="Polar residues" evidence="1">
    <location>
        <begin position="813"/>
        <end position="833"/>
    </location>
</feature>
<feature type="compositionally biased region" description="Low complexity" evidence="1">
    <location>
        <begin position="743"/>
        <end position="763"/>
    </location>
</feature>